<name>E0PQ05_STRMT</name>
<proteinExistence type="predicted"/>
<reference evidence="1 2" key="1">
    <citation type="submission" date="2010-07" db="EMBL/GenBank/DDBJ databases">
        <authorList>
            <person name="Muzny D."/>
            <person name="Qin X."/>
            <person name="Deng J."/>
            <person name="Jiang H."/>
            <person name="Liu Y."/>
            <person name="Qu J."/>
            <person name="Song X.-Z."/>
            <person name="Zhang L."/>
            <person name="Thornton R."/>
            <person name="Coyle M."/>
            <person name="Francisco L."/>
            <person name="Jackson L."/>
            <person name="Javaid M."/>
            <person name="Korchina V."/>
            <person name="Kovar C."/>
            <person name="Mata R."/>
            <person name="Mathew T."/>
            <person name="Ngo R."/>
            <person name="Nguyen L."/>
            <person name="Nguyen N."/>
            <person name="Okwuonu G."/>
            <person name="Ongeri F."/>
            <person name="Pham C."/>
            <person name="Simmons D."/>
            <person name="Wilczek-Boney K."/>
            <person name="Hale W."/>
            <person name="Jakkamsetti A."/>
            <person name="Pham P."/>
            <person name="Ruth R."/>
            <person name="San Lucas F."/>
            <person name="Warren J."/>
            <person name="Zhang J."/>
            <person name="Zhao Z."/>
            <person name="Zhou C."/>
            <person name="Zhu D."/>
            <person name="Lee S."/>
            <person name="Bess C."/>
            <person name="Blankenburg K."/>
            <person name="Forbes L."/>
            <person name="Fu Q."/>
            <person name="Gubbala S."/>
            <person name="Hirani K."/>
            <person name="Jayaseelan J.C."/>
            <person name="Lara F."/>
            <person name="Munidasa M."/>
            <person name="Palculict T."/>
            <person name="Patil S."/>
            <person name="Pu L.-L."/>
            <person name="Saada N."/>
            <person name="Tang L."/>
            <person name="Weissenberger G."/>
            <person name="Zhu Y."/>
            <person name="Hemphill L."/>
            <person name="Shang Y."/>
            <person name="Youmans B."/>
            <person name="Ayvaz T."/>
            <person name="Ross M."/>
            <person name="Santibanez J."/>
            <person name="Aqrawi P."/>
            <person name="Gross S."/>
            <person name="Joshi V."/>
            <person name="Fowler G."/>
            <person name="Nazareth L."/>
            <person name="Reid J."/>
            <person name="Worley K."/>
            <person name="Petrosino J."/>
            <person name="Highlander S."/>
            <person name="Gibbs R."/>
        </authorList>
    </citation>
    <scope>NUCLEOTIDE SEQUENCE [LARGE SCALE GENOMIC DNA]</scope>
    <source>
        <strain evidence="1 2">ATCC 6249</strain>
    </source>
</reference>
<evidence type="ECO:0000313" key="1">
    <source>
        <dbReference type="EMBL" id="EFM31252.1"/>
    </source>
</evidence>
<gene>
    <name evidence="1" type="ORF">HMPREF8571_0622</name>
</gene>
<organism evidence="1 2">
    <name type="scientific">Streptococcus mitis ATCC 6249</name>
    <dbReference type="NCBI Taxonomy" id="864567"/>
    <lineage>
        <taxon>Bacteria</taxon>
        <taxon>Bacillati</taxon>
        <taxon>Bacillota</taxon>
        <taxon>Bacilli</taxon>
        <taxon>Lactobacillales</taxon>
        <taxon>Streptococcaceae</taxon>
        <taxon>Streptococcus</taxon>
        <taxon>Streptococcus mitis group</taxon>
    </lineage>
</organism>
<dbReference type="Proteomes" id="UP000003823">
    <property type="component" value="Unassembled WGS sequence"/>
</dbReference>
<accession>E0PQ05</accession>
<protein>
    <submittedName>
        <fullName evidence="1">Uncharacterized protein</fullName>
    </submittedName>
</protein>
<dbReference type="EMBL" id="AEEN01000012">
    <property type="protein sequence ID" value="EFM31252.1"/>
    <property type="molecule type" value="Genomic_DNA"/>
</dbReference>
<dbReference type="HOGENOM" id="CLU_3258568_0_0_9"/>
<comment type="caution">
    <text evidence="1">The sequence shown here is derived from an EMBL/GenBank/DDBJ whole genome shotgun (WGS) entry which is preliminary data.</text>
</comment>
<evidence type="ECO:0000313" key="2">
    <source>
        <dbReference type="Proteomes" id="UP000003823"/>
    </source>
</evidence>
<sequence length="42" mass="5010">MRDLLCVRFYNMILQQKICLVKLNQKKISKIVVKSSQDREKA</sequence>
<dbReference type="AlphaFoldDB" id="E0PQ05"/>